<keyword evidence="4" id="KW-1185">Reference proteome</keyword>
<dbReference type="InterPro" id="IPR002347">
    <property type="entry name" value="SDR_fam"/>
</dbReference>
<dbReference type="OrthoDB" id="37659at2759"/>
<dbReference type="AlphaFoldDB" id="A0A9P4JFR4"/>
<organism evidence="3 4">
    <name type="scientific">Myriangium duriaei CBS 260.36</name>
    <dbReference type="NCBI Taxonomy" id="1168546"/>
    <lineage>
        <taxon>Eukaryota</taxon>
        <taxon>Fungi</taxon>
        <taxon>Dikarya</taxon>
        <taxon>Ascomycota</taxon>
        <taxon>Pezizomycotina</taxon>
        <taxon>Dothideomycetes</taxon>
        <taxon>Dothideomycetidae</taxon>
        <taxon>Myriangiales</taxon>
        <taxon>Myriangiaceae</taxon>
        <taxon>Myriangium</taxon>
    </lineage>
</organism>
<keyword evidence="2" id="KW-0560">Oxidoreductase</keyword>
<dbReference type="EMBL" id="ML996081">
    <property type="protein sequence ID" value="KAF2157999.1"/>
    <property type="molecule type" value="Genomic_DNA"/>
</dbReference>
<dbReference type="PANTHER" id="PTHR43669:SF11">
    <property type="entry name" value="SHORT-CHAIN DEHYDROGENASE_OXIDOREDUCTASE"/>
    <property type="match status" value="1"/>
</dbReference>
<dbReference type="Proteomes" id="UP000799439">
    <property type="component" value="Unassembled WGS sequence"/>
</dbReference>
<comment type="caution">
    <text evidence="3">The sequence shown here is derived from an EMBL/GenBank/DDBJ whole genome shotgun (WGS) entry which is preliminary data.</text>
</comment>
<feature type="non-terminal residue" evidence="3">
    <location>
        <position position="264"/>
    </location>
</feature>
<evidence type="ECO:0000313" key="4">
    <source>
        <dbReference type="Proteomes" id="UP000799439"/>
    </source>
</evidence>
<dbReference type="Pfam" id="PF00106">
    <property type="entry name" value="adh_short"/>
    <property type="match status" value="1"/>
</dbReference>
<dbReference type="Gene3D" id="3.40.50.720">
    <property type="entry name" value="NAD(P)-binding Rossmann-like Domain"/>
    <property type="match status" value="1"/>
</dbReference>
<proteinExistence type="inferred from homology"/>
<dbReference type="PRINTS" id="PR00081">
    <property type="entry name" value="GDHRDH"/>
</dbReference>
<evidence type="ECO:0000256" key="2">
    <source>
        <dbReference type="ARBA" id="ARBA00023002"/>
    </source>
</evidence>
<evidence type="ECO:0000256" key="1">
    <source>
        <dbReference type="ARBA" id="ARBA00006484"/>
    </source>
</evidence>
<gene>
    <name evidence="3" type="ORF">K461DRAFT_274242</name>
</gene>
<reference evidence="3" key="1">
    <citation type="journal article" date="2020" name="Stud. Mycol.">
        <title>101 Dothideomycetes genomes: a test case for predicting lifestyles and emergence of pathogens.</title>
        <authorList>
            <person name="Haridas S."/>
            <person name="Albert R."/>
            <person name="Binder M."/>
            <person name="Bloem J."/>
            <person name="Labutti K."/>
            <person name="Salamov A."/>
            <person name="Andreopoulos B."/>
            <person name="Baker S."/>
            <person name="Barry K."/>
            <person name="Bills G."/>
            <person name="Bluhm B."/>
            <person name="Cannon C."/>
            <person name="Castanera R."/>
            <person name="Culley D."/>
            <person name="Daum C."/>
            <person name="Ezra D."/>
            <person name="Gonzalez J."/>
            <person name="Henrissat B."/>
            <person name="Kuo A."/>
            <person name="Liang C."/>
            <person name="Lipzen A."/>
            <person name="Lutzoni F."/>
            <person name="Magnuson J."/>
            <person name="Mondo S."/>
            <person name="Nolan M."/>
            <person name="Ohm R."/>
            <person name="Pangilinan J."/>
            <person name="Park H.-J."/>
            <person name="Ramirez L."/>
            <person name="Alfaro M."/>
            <person name="Sun H."/>
            <person name="Tritt A."/>
            <person name="Yoshinaga Y."/>
            <person name="Zwiers L.-H."/>
            <person name="Turgeon B."/>
            <person name="Goodwin S."/>
            <person name="Spatafora J."/>
            <person name="Crous P."/>
            <person name="Grigoriev I."/>
        </authorList>
    </citation>
    <scope>NUCLEOTIDE SEQUENCE</scope>
    <source>
        <strain evidence="3">CBS 260.36</strain>
    </source>
</reference>
<accession>A0A9P4JFR4</accession>
<dbReference type="PANTHER" id="PTHR43669">
    <property type="entry name" value="5-KETO-D-GLUCONATE 5-REDUCTASE"/>
    <property type="match status" value="1"/>
</dbReference>
<name>A0A9P4JFR4_9PEZI</name>
<protein>
    <submittedName>
        <fullName evidence="3">NAD(P)-binding protein</fullName>
    </submittedName>
</protein>
<evidence type="ECO:0000313" key="3">
    <source>
        <dbReference type="EMBL" id="KAF2157999.1"/>
    </source>
</evidence>
<dbReference type="SUPFAM" id="SSF51735">
    <property type="entry name" value="NAD(P)-binding Rossmann-fold domains"/>
    <property type="match status" value="1"/>
</dbReference>
<sequence length="264" mass="28117">MTSSMSTVLIIGGSAGIGLAFAERLHAQGKKVIITGRNTSRLNDISKSNEGISTYAFDITDLSSIPHHLDQLFTQHPSIDTIWLNAGGQTPFSLKDLDSTTDAAVINEVTANLTAPILITRHVIPHLLRLRDASKPATLITTSSGLGFVPLGSLFPGYCATKAAVHQWTVGTRQALKGTGVNVIEIVPPYVEGTDLGRGFNPAYAEMLKGMKGLGLDEFTEEIFQQLDGNDGKGLKEVAAGTAKDRAGAWRESVGELMVKMGLD</sequence>
<dbReference type="InterPro" id="IPR036291">
    <property type="entry name" value="NAD(P)-bd_dom_sf"/>
</dbReference>
<comment type="similarity">
    <text evidence="1">Belongs to the short-chain dehydrogenases/reductases (SDR) family.</text>
</comment>
<dbReference type="GO" id="GO:0016491">
    <property type="term" value="F:oxidoreductase activity"/>
    <property type="evidence" value="ECO:0007669"/>
    <property type="project" value="UniProtKB-KW"/>
</dbReference>